<evidence type="ECO:0000313" key="2">
    <source>
        <dbReference type="Proteomes" id="UP000189670"/>
    </source>
</evidence>
<name>A0A1V1NVT4_9BACT</name>
<dbReference type="Gene3D" id="2.60.120.200">
    <property type="match status" value="1"/>
</dbReference>
<dbReference type="InterPro" id="IPR013320">
    <property type="entry name" value="ConA-like_dom_sf"/>
</dbReference>
<evidence type="ECO:0000313" key="1">
    <source>
        <dbReference type="EMBL" id="ETR66673.1"/>
    </source>
</evidence>
<organism evidence="1 2">
    <name type="scientific">Candidatus Magnetoglobus multicellularis str. Araruama</name>
    <dbReference type="NCBI Taxonomy" id="890399"/>
    <lineage>
        <taxon>Bacteria</taxon>
        <taxon>Pseudomonadati</taxon>
        <taxon>Thermodesulfobacteriota</taxon>
        <taxon>Desulfobacteria</taxon>
        <taxon>Desulfobacterales</taxon>
        <taxon>Desulfobacteraceae</taxon>
        <taxon>Candidatus Magnetoglobus</taxon>
    </lineage>
</organism>
<comment type="caution">
    <text evidence="1">The sequence shown here is derived from an EMBL/GenBank/DDBJ whole genome shotgun (WGS) entry which is preliminary data.</text>
</comment>
<accession>A0A1V1NVT4</accession>
<dbReference type="SUPFAM" id="SSF49899">
    <property type="entry name" value="Concanavalin A-like lectins/glucanases"/>
    <property type="match status" value="1"/>
</dbReference>
<dbReference type="Proteomes" id="UP000189670">
    <property type="component" value="Unassembled WGS sequence"/>
</dbReference>
<sequence length="129" mass="14582">METTYIDDAIGFYDGTAYSNLTVVPGKMGMAKLFDGQTNYIQENNHTDLDFGTDNFSVSFWMKAETPSGWSAIMSKANNWIESKDVCGWLFGNRDSGSDTLEFRINSCGQDKEHRITHAENVFNWVQSL</sequence>
<dbReference type="AlphaFoldDB" id="A0A1V1NVT4"/>
<proteinExistence type="predicted"/>
<dbReference type="EMBL" id="ATBP01001821">
    <property type="protein sequence ID" value="ETR66673.1"/>
    <property type="molecule type" value="Genomic_DNA"/>
</dbReference>
<reference evidence="2" key="1">
    <citation type="submission" date="2012-11" db="EMBL/GenBank/DDBJ databases">
        <authorList>
            <person name="Lucero-Rivera Y.E."/>
            <person name="Tovar-Ramirez D."/>
        </authorList>
    </citation>
    <scope>NUCLEOTIDE SEQUENCE [LARGE SCALE GENOMIC DNA]</scope>
    <source>
        <strain evidence="2">Araruama</strain>
    </source>
</reference>
<protein>
    <submittedName>
        <fullName evidence="1">Uncharacterized protein</fullName>
    </submittedName>
</protein>
<gene>
    <name evidence="1" type="ORF">OMM_12491</name>
</gene>